<organism evidence="1 2">
    <name type="scientific">Halococcus saccharolyticus DSM 5350</name>
    <dbReference type="NCBI Taxonomy" id="1227455"/>
    <lineage>
        <taxon>Archaea</taxon>
        <taxon>Methanobacteriati</taxon>
        <taxon>Methanobacteriota</taxon>
        <taxon>Stenosarchaea group</taxon>
        <taxon>Halobacteria</taxon>
        <taxon>Halobacteriales</taxon>
        <taxon>Halococcaceae</taxon>
        <taxon>Halococcus</taxon>
    </lineage>
</organism>
<sequence length="111" mass="12688">MSRSALTTYLVLRELDEPIDRAAVDSVRDRIEDGVREVLRSGVELEWDRTDVLANHDGEIVALLDEFRLDGADAERVFDDHADAAEVPMTSVWALDDRIDGEHVERRKSRR</sequence>
<protein>
    <submittedName>
        <fullName evidence="1">Uncharacterized protein</fullName>
    </submittedName>
</protein>
<comment type="caution">
    <text evidence="1">The sequence shown here is derived from an EMBL/GenBank/DDBJ whole genome shotgun (WGS) entry which is preliminary data.</text>
</comment>
<dbReference type="EMBL" id="AOMD01000030">
    <property type="protein sequence ID" value="EMA43193.1"/>
    <property type="molecule type" value="Genomic_DNA"/>
</dbReference>
<gene>
    <name evidence="1" type="ORF">C449_14482</name>
</gene>
<proteinExistence type="predicted"/>
<name>M0MCW4_9EURY</name>
<reference evidence="1 2" key="1">
    <citation type="journal article" date="2014" name="PLoS Genet.">
        <title>Phylogenetically driven sequencing of extremely halophilic archaea reveals strategies for static and dynamic osmo-response.</title>
        <authorList>
            <person name="Becker E.A."/>
            <person name="Seitzer P.M."/>
            <person name="Tritt A."/>
            <person name="Larsen D."/>
            <person name="Krusor M."/>
            <person name="Yao A.I."/>
            <person name="Wu D."/>
            <person name="Madern D."/>
            <person name="Eisen J.A."/>
            <person name="Darling A.E."/>
            <person name="Facciotti M.T."/>
        </authorList>
    </citation>
    <scope>NUCLEOTIDE SEQUENCE [LARGE SCALE GENOMIC DNA]</scope>
    <source>
        <strain evidence="1 2">DSM 5350</strain>
    </source>
</reference>
<dbReference type="PATRIC" id="fig|1227455.4.peg.2943"/>
<keyword evidence="2" id="KW-1185">Reference proteome</keyword>
<dbReference type="OrthoDB" id="260050at2157"/>
<evidence type="ECO:0000313" key="1">
    <source>
        <dbReference type="EMBL" id="EMA43193.1"/>
    </source>
</evidence>
<accession>M0MCW4</accession>
<dbReference type="AlphaFoldDB" id="M0MCW4"/>
<evidence type="ECO:0000313" key="2">
    <source>
        <dbReference type="Proteomes" id="UP000011669"/>
    </source>
</evidence>
<dbReference type="InParanoid" id="M0MCW4"/>
<dbReference type="RefSeq" id="WP_006078751.1">
    <property type="nucleotide sequence ID" value="NZ_AOMD01000030.1"/>
</dbReference>
<dbReference type="Proteomes" id="UP000011669">
    <property type="component" value="Unassembled WGS sequence"/>
</dbReference>